<evidence type="ECO:0000256" key="4">
    <source>
        <dbReference type="ARBA" id="ARBA00006929"/>
    </source>
</evidence>
<dbReference type="KEGG" id="dia:Dtpsy_3106"/>
<evidence type="ECO:0000313" key="11">
    <source>
        <dbReference type="Proteomes" id="UP000000450"/>
    </source>
</evidence>
<dbReference type="InterPro" id="IPR000527">
    <property type="entry name" value="Flag_Lring"/>
</dbReference>
<keyword evidence="10" id="KW-0282">Flagellum</keyword>
<comment type="similarity">
    <text evidence="4">Belongs to the FlgH family.</text>
</comment>
<dbReference type="PROSITE" id="PS51257">
    <property type="entry name" value="PROKAR_LIPOPROTEIN"/>
    <property type="match status" value="1"/>
</dbReference>
<protein>
    <submittedName>
        <fullName evidence="10">Flagellar L-ring protein</fullName>
    </submittedName>
</protein>
<name>A0A9J9UBJ4_ACIET</name>
<dbReference type="PANTHER" id="PTHR34933">
    <property type="entry name" value="FLAGELLAR L-RING PROTEIN"/>
    <property type="match status" value="1"/>
</dbReference>
<dbReference type="PRINTS" id="PR01008">
    <property type="entry name" value="FLGLRINGFLGH"/>
</dbReference>
<evidence type="ECO:0000256" key="7">
    <source>
        <dbReference type="ARBA" id="ARBA00023143"/>
    </source>
</evidence>
<evidence type="ECO:0000256" key="1">
    <source>
        <dbReference type="ARBA" id="ARBA00002591"/>
    </source>
</evidence>
<sequence length="238" mass="24853">MTTSLLRLLAAATAAALAAGCASINPPPPVDVLPTTPPPIAALPRPAGPASGSLFHAASYRPAFEDQRARLVGDMVTIEILESIDAKQDTKSNVNRNGDTKGSITALPLLAPSTVGKLAARSGLGAGYENTFNGSGNTASKNEFKSNITTLVTEVLPNGHLVITGEKQVGVNRSVDVLRFSGIVDPRHLRRGQPGHPGSVIDSRYVANVRVISRGLGEQAEAQAMGWLARAFNTISPF</sequence>
<evidence type="ECO:0000256" key="3">
    <source>
        <dbReference type="ARBA" id="ARBA00004442"/>
    </source>
</evidence>
<keyword evidence="10" id="KW-0966">Cell projection</keyword>
<proteinExistence type="inferred from homology"/>
<dbReference type="GO" id="GO:0009279">
    <property type="term" value="C:cell outer membrane"/>
    <property type="evidence" value="ECO:0007669"/>
    <property type="project" value="UniProtKB-SubCell"/>
</dbReference>
<evidence type="ECO:0000256" key="2">
    <source>
        <dbReference type="ARBA" id="ARBA00004117"/>
    </source>
</evidence>
<accession>A0A9J9UBJ4</accession>
<evidence type="ECO:0000256" key="6">
    <source>
        <dbReference type="ARBA" id="ARBA00023136"/>
    </source>
</evidence>
<reference evidence="10 11" key="1">
    <citation type="journal article" date="2010" name="J. Bacteriol.">
        <title>Completed genome sequence of the anaerobic iron-oxidizing bacterium Acidovorax ebreus strain TPSY.</title>
        <authorList>
            <person name="Byrne-Bailey K.G."/>
            <person name="Weber K.A."/>
            <person name="Chair A.H."/>
            <person name="Bose S."/>
            <person name="Knox T."/>
            <person name="Spanbauer T.L."/>
            <person name="Chertkov O."/>
            <person name="Coates J.D."/>
        </authorList>
    </citation>
    <scope>NUCLEOTIDE SEQUENCE [LARGE SCALE GENOMIC DNA]</scope>
    <source>
        <strain evidence="10 11">TPSY</strain>
    </source>
</reference>
<evidence type="ECO:0000313" key="10">
    <source>
        <dbReference type="EMBL" id="ACM34539.1"/>
    </source>
</evidence>
<dbReference type="RefSeq" id="WP_015914367.1">
    <property type="nucleotide sequence ID" value="NC_011992.1"/>
</dbReference>
<evidence type="ECO:0000256" key="9">
    <source>
        <dbReference type="SAM" id="SignalP"/>
    </source>
</evidence>
<dbReference type="PANTHER" id="PTHR34933:SF1">
    <property type="entry name" value="FLAGELLAR L-RING PROTEIN"/>
    <property type="match status" value="1"/>
</dbReference>
<keyword evidence="7" id="KW-0975">Bacterial flagellum</keyword>
<comment type="subcellular location">
    <subcellularLocation>
        <location evidence="2">Bacterial flagellum basal body</location>
    </subcellularLocation>
    <subcellularLocation>
        <location evidence="3">Cell outer membrane</location>
    </subcellularLocation>
</comment>
<organism evidence="10 11">
    <name type="scientific">Acidovorax ebreus (strain TPSY)</name>
    <name type="common">Diaphorobacter sp. (strain TPSY)</name>
    <dbReference type="NCBI Taxonomy" id="535289"/>
    <lineage>
        <taxon>Bacteria</taxon>
        <taxon>Pseudomonadati</taxon>
        <taxon>Pseudomonadota</taxon>
        <taxon>Betaproteobacteria</taxon>
        <taxon>Burkholderiales</taxon>
        <taxon>Comamonadaceae</taxon>
        <taxon>Diaphorobacter</taxon>
    </lineage>
</organism>
<comment type="function">
    <text evidence="1">Assembles around the rod to form the L-ring and probably protects the motor/basal body from shearing forces during rotation.</text>
</comment>
<dbReference type="AlphaFoldDB" id="A0A9J9UBJ4"/>
<keyword evidence="5 9" id="KW-0732">Signal</keyword>
<dbReference type="EMBL" id="CP001392">
    <property type="protein sequence ID" value="ACM34539.1"/>
    <property type="molecule type" value="Genomic_DNA"/>
</dbReference>
<keyword evidence="10" id="KW-0969">Cilium</keyword>
<evidence type="ECO:0000256" key="5">
    <source>
        <dbReference type="ARBA" id="ARBA00022729"/>
    </source>
</evidence>
<dbReference type="Proteomes" id="UP000000450">
    <property type="component" value="Chromosome"/>
</dbReference>
<evidence type="ECO:0000256" key="8">
    <source>
        <dbReference type="ARBA" id="ARBA00023237"/>
    </source>
</evidence>
<dbReference type="Pfam" id="PF02107">
    <property type="entry name" value="FlgH"/>
    <property type="match status" value="1"/>
</dbReference>
<dbReference type="GO" id="GO:0003774">
    <property type="term" value="F:cytoskeletal motor activity"/>
    <property type="evidence" value="ECO:0007669"/>
    <property type="project" value="InterPro"/>
</dbReference>
<keyword evidence="11" id="KW-1185">Reference proteome</keyword>
<feature type="signal peptide" evidence="9">
    <location>
        <begin position="1"/>
        <end position="18"/>
    </location>
</feature>
<keyword evidence="8" id="KW-0998">Cell outer membrane</keyword>
<dbReference type="GeneID" id="84683869"/>
<gene>
    <name evidence="10" type="ordered locus">Dtpsy_3106</name>
</gene>
<dbReference type="GO" id="GO:0071973">
    <property type="term" value="P:bacterial-type flagellum-dependent cell motility"/>
    <property type="evidence" value="ECO:0007669"/>
    <property type="project" value="InterPro"/>
</dbReference>
<dbReference type="GO" id="GO:0009427">
    <property type="term" value="C:bacterial-type flagellum basal body, distal rod, L ring"/>
    <property type="evidence" value="ECO:0007669"/>
    <property type="project" value="InterPro"/>
</dbReference>
<feature type="chain" id="PRO_5039920684" evidence="9">
    <location>
        <begin position="19"/>
        <end position="238"/>
    </location>
</feature>
<keyword evidence="6" id="KW-0472">Membrane</keyword>